<evidence type="ECO:0000313" key="5">
    <source>
        <dbReference type="Ensembl" id="ENSCSEP00000014337.1"/>
    </source>
</evidence>
<dbReference type="STRING" id="244447.ENSCSEP00000014337"/>
<dbReference type="InParanoid" id="A0A3P8VJ25"/>
<protein>
    <submittedName>
        <fullName evidence="5">Uncharacterized protein</fullName>
    </submittedName>
</protein>
<dbReference type="AlphaFoldDB" id="A0A3P8VJ25"/>
<evidence type="ECO:0000256" key="4">
    <source>
        <dbReference type="ARBA" id="ARBA00023157"/>
    </source>
</evidence>
<comment type="similarity">
    <text evidence="2">Belongs to the beta-microseminoprotein family.</text>
</comment>
<proteinExistence type="inferred from homology"/>
<evidence type="ECO:0000256" key="2">
    <source>
        <dbReference type="ARBA" id="ARBA00010352"/>
    </source>
</evidence>
<accession>A0A3P8VJ25</accession>
<name>A0A3P8VJ25_CYNSE</name>
<dbReference type="Gene3D" id="2.60.40.1900">
    <property type="entry name" value="Beta-microseminoprotein (PSP94) domain"/>
    <property type="match status" value="1"/>
</dbReference>
<evidence type="ECO:0000256" key="3">
    <source>
        <dbReference type="ARBA" id="ARBA00022525"/>
    </source>
</evidence>
<dbReference type="InterPro" id="IPR008735">
    <property type="entry name" value="PSP94"/>
</dbReference>
<keyword evidence="3" id="KW-0964">Secreted</keyword>
<sequence>MSPRMFVLCQSECVFKELKKQDENAAAEADDCVECVCDTHGMTCCDLIPSETEVEIREGCEMVVDKKNCSFKIVMKSDKAQACDPN</sequence>
<reference evidence="5" key="3">
    <citation type="submission" date="2025-09" db="UniProtKB">
        <authorList>
            <consortium name="Ensembl"/>
        </authorList>
    </citation>
    <scope>IDENTIFICATION</scope>
</reference>
<dbReference type="Ensembl" id="ENSCSET00000014507.1">
    <property type="protein sequence ID" value="ENSCSEP00000014337.1"/>
    <property type="gene ID" value="ENSCSEG00000009230.1"/>
</dbReference>
<evidence type="ECO:0000256" key="1">
    <source>
        <dbReference type="ARBA" id="ARBA00004613"/>
    </source>
</evidence>
<reference evidence="5 6" key="1">
    <citation type="journal article" date="2014" name="Nat. Genet.">
        <title>Whole-genome sequence of a flatfish provides insights into ZW sex chromosome evolution and adaptation to a benthic lifestyle.</title>
        <authorList>
            <person name="Chen S."/>
            <person name="Zhang G."/>
            <person name="Shao C."/>
            <person name="Huang Q."/>
            <person name="Liu G."/>
            <person name="Zhang P."/>
            <person name="Song W."/>
            <person name="An N."/>
            <person name="Chalopin D."/>
            <person name="Volff J.N."/>
            <person name="Hong Y."/>
            <person name="Li Q."/>
            <person name="Sha Z."/>
            <person name="Zhou H."/>
            <person name="Xie M."/>
            <person name="Yu Q."/>
            <person name="Liu Y."/>
            <person name="Xiang H."/>
            <person name="Wang N."/>
            <person name="Wu K."/>
            <person name="Yang C."/>
            <person name="Zhou Q."/>
            <person name="Liao X."/>
            <person name="Yang L."/>
            <person name="Hu Q."/>
            <person name="Zhang J."/>
            <person name="Meng L."/>
            <person name="Jin L."/>
            <person name="Tian Y."/>
            <person name="Lian J."/>
            <person name="Yang J."/>
            <person name="Miao G."/>
            <person name="Liu S."/>
            <person name="Liang Z."/>
            <person name="Yan F."/>
            <person name="Li Y."/>
            <person name="Sun B."/>
            <person name="Zhang H."/>
            <person name="Zhang J."/>
            <person name="Zhu Y."/>
            <person name="Du M."/>
            <person name="Zhao Y."/>
            <person name="Schartl M."/>
            <person name="Tang Q."/>
            <person name="Wang J."/>
        </authorList>
    </citation>
    <scope>NUCLEOTIDE SEQUENCE</scope>
</reference>
<dbReference type="GO" id="GO:0005576">
    <property type="term" value="C:extracellular region"/>
    <property type="evidence" value="ECO:0007669"/>
    <property type="project" value="UniProtKB-SubCell"/>
</dbReference>
<evidence type="ECO:0000313" key="6">
    <source>
        <dbReference type="Proteomes" id="UP000265120"/>
    </source>
</evidence>
<comment type="subcellular location">
    <subcellularLocation>
        <location evidence="1">Secreted</location>
    </subcellularLocation>
</comment>
<dbReference type="Proteomes" id="UP000265120">
    <property type="component" value="Chromosome 12"/>
</dbReference>
<keyword evidence="4" id="KW-1015">Disulfide bond</keyword>
<dbReference type="Pfam" id="PF05825">
    <property type="entry name" value="PSP94"/>
    <property type="match status" value="1"/>
</dbReference>
<organism evidence="5 6">
    <name type="scientific">Cynoglossus semilaevis</name>
    <name type="common">Tongue sole</name>
    <dbReference type="NCBI Taxonomy" id="244447"/>
    <lineage>
        <taxon>Eukaryota</taxon>
        <taxon>Metazoa</taxon>
        <taxon>Chordata</taxon>
        <taxon>Craniata</taxon>
        <taxon>Vertebrata</taxon>
        <taxon>Euteleostomi</taxon>
        <taxon>Actinopterygii</taxon>
        <taxon>Neopterygii</taxon>
        <taxon>Teleostei</taxon>
        <taxon>Neoteleostei</taxon>
        <taxon>Acanthomorphata</taxon>
        <taxon>Carangaria</taxon>
        <taxon>Pleuronectiformes</taxon>
        <taxon>Pleuronectoidei</taxon>
        <taxon>Cynoglossidae</taxon>
        <taxon>Cynoglossinae</taxon>
        <taxon>Cynoglossus</taxon>
    </lineage>
</organism>
<reference evidence="5" key="2">
    <citation type="submission" date="2025-08" db="UniProtKB">
        <authorList>
            <consortium name="Ensembl"/>
        </authorList>
    </citation>
    <scope>IDENTIFICATION</scope>
</reference>
<dbReference type="GeneTree" id="ENSGT00940000175945"/>
<keyword evidence="6" id="KW-1185">Reference proteome</keyword>